<gene>
    <name evidence="2" type="ORF">HINF_LOCUS25470</name>
    <name evidence="3" type="ORF">HINF_LOCUS42827</name>
</gene>
<keyword evidence="4" id="KW-1185">Reference proteome</keyword>
<dbReference type="EMBL" id="CAXDID020000176">
    <property type="protein sequence ID" value="CAL6048719.1"/>
    <property type="molecule type" value="Genomic_DNA"/>
</dbReference>
<comment type="caution">
    <text evidence="2">The sequence shown here is derived from an EMBL/GenBank/DDBJ whole genome shotgun (WGS) entry which is preliminary data.</text>
</comment>
<proteinExistence type="predicted"/>
<evidence type="ECO:0000313" key="4">
    <source>
        <dbReference type="Proteomes" id="UP001642409"/>
    </source>
</evidence>
<dbReference type="AlphaFoldDB" id="A0AA86U118"/>
<accession>A0AA86U118</accession>
<name>A0AA86U118_9EUKA</name>
<evidence type="ECO:0000313" key="3">
    <source>
        <dbReference type="EMBL" id="CAL6048719.1"/>
    </source>
</evidence>
<feature type="transmembrane region" description="Helical" evidence="1">
    <location>
        <begin position="114"/>
        <end position="136"/>
    </location>
</feature>
<keyword evidence="1" id="KW-0472">Membrane</keyword>
<evidence type="ECO:0000256" key="1">
    <source>
        <dbReference type="SAM" id="Phobius"/>
    </source>
</evidence>
<keyword evidence="1" id="KW-1133">Transmembrane helix</keyword>
<keyword evidence="1" id="KW-0812">Transmembrane</keyword>
<sequence>MFQNQIINLHKQQLKYQHSKHFTCILRIQISQISLSALPFVSQPLVRISTILLCHISSFFGTYEKPTISQYHTILVLQQLYCTRWLKFRWTLYSINSRLCLCALILQVEFATDFSWFLVVKALVGLPLVFGLWFWFKKFASVQFVWRFVDSKIFLRLRSCWYFGSLLSSFVENSQII</sequence>
<dbReference type="Proteomes" id="UP001642409">
    <property type="component" value="Unassembled WGS sequence"/>
</dbReference>
<reference evidence="3 4" key="2">
    <citation type="submission" date="2024-07" db="EMBL/GenBank/DDBJ databases">
        <authorList>
            <person name="Akdeniz Z."/>
        </authorList>
    </citation>
    <scope>NUCLEOTIDE SEQUENCE [LARGE SCALE GENOMIC DNA]</scope>
</reference>
<organism evidence="2">
    <name type="scientific">Hexamita inflata</name>
    <dbReference type="NCBI Taxonomy" id="28002"/>
    <lineage>
        <taxon>Eukaryota</taxon>
        <taxon>Metamonada</taxon>
        <taxon>Diplomonadida</taxon>
        <taxon>Hexamitidae</taxon>
        <taxon>Hexamitinae</taxon>
        <taxon>Hexamita</taxon>
    </lineage>
</organism>
<evidence type="ECO:0000313" key="2">
    <source>
        <dbReference type="EMBL" id="CAI9937825.1"/>
    </source>
</evidence>
<reference evidence="2" key="1">
    <citation type="submission" date="2023-06" db="EMBL/GenBank/DDBJ databases">
        <authorList>
            <person name="Kurt Z."/>
        </authorList>
    </citation>
    <scope>NUCLEOTIDE SEQUENCE</scope>
</reference>
<dbReference type="EMBL" id="CATOUU010000652">
    <property type="protein sequence ID" value="CAI9937825.1"/>
    <property type="molecule type" value="Genomic_DNA"/>
</dbReference>
<protein>
    <submittedName>
        <fullName evidence="3">Hypothetical_protein</fullName>
    </submittedName>
</protein>